<feature type="transmembrane region" description="Helical" evidence="2">
    <location>
        <begin position="36"/>
        <end position="53"/>
    </location>
</feature>
<evidence type="ECO:0000256" key="1">
    <source>
        <dbReference type="SAM" id="MobiDB-lite"/>
    </source>
</evidence>
<evidence type="ECO:0000313" key="3">
    <source>
        <dbReference type="EMBL" id="MPC53505.1"/>
    </source>
</evidence>
<comment type="caution">
    <text evidence="3">The sequence shown here is derived from an EMBL/GenBank/DDBJ whole genome shotgun (WGS) entry which is preliminary data.</text>
</comment>
<dbReference type="AlphaFoldDB" id="A0A5B7G7T5"/>
<keyword evidence="2" id="KW-1133">Transmembrane helix</keyword>
<organism evidence="3 4">
    <name type="scientific">Portunus trituberculatus</name>
    <name type="common">Swimming crab</name>
    <name type="synonym">Neptunus trituberculatus</name>
    <dbReference type="NCBI Taxonomy" id="210409"/>
    <lineage>
        <taxon>Eukaryota</taxon>
        <taxon>Metazoa</taxon>
        <taxon>Ecdysozoa</taxon>
        <taxon>Arthropoda</taxon>
        <taxon>Crustacea</taxon>
        <taxon>Multicrustacea</taxon>
        <taxon>Malacostraca</taxon>
        <taxon>Eumalacostraca</taxon>
        <taxon>Eucarida</taxon>
        <taxon>Decapoda</taxon>
        <taxon>Pleocyemata</taxon>
        <taxon>Brachyura</taxon>
        <taxon>Eubrachyura</taxon>
        <taxon>Portunoidea</taxon>
        <taxon>Portunidae</taxon>
        <taxon>Portuninae</taxon>
        <taxon>Portunus</taxon>
    </lineage>
</organism>
<sequence>MTRHTVDPYVPGGDNPGYCTRGALRVTSPARMTNPYAISYVVSLLLVCLPIIVGDPSMTAVNQCHIVMAVNMTDVHTEPVPDDRNSNSPLCHLVGARSMD</sequence>
<evidence type="ECO:0000256" key="2">
    <source>
        <dbReference type="SAM" id="Phobius"/>
    </source>
</evidence>
<gene>
    <name evidence="3" type="ORF">E2C01_047399</name>
</gene>
<feature type="region of interest" description="Disordered" evidence="1">
    <location>
        <begin position="77"/>
        <end position="100"/>
    </location>
</feature>
<keyword evidence="2" id="KW-0472">Membrane</keyword>
<keyword evidence="4" id="KW-1185">Reference proteome</keyword>
<dbReference type="Proteomes" id="UP000324222">
    <property type="component" value="Unassembled WGS sequence"/>
</dbReference>
<keyword evidence="2" id="KW-0812">Transmembrane</keyword>
<evidence type="ECO:0000313" key="4">
    <source>
        <dbReference type="Proteomes" id="UP000324222"/>
    </source>
</evidence>
<proteinExistence type="predicted"/>
<reference evidence="3 4" key="1">
    <citation type="submission" date="2019-05" db="EMBL/GenBank/DDBJ databases">
        <title>Another draft genome of Portunus trituberculatus and its Hox gene families provides insights of decapod evolution.</title>
        <authorList>
            <person name="Jeong J.-H."/>
            <person name="Song I."/>
            <person name="Kim S."/>
            <person name="Choi T."/>
            <person name="Kim D."/>
            <person name="Ryu S."/>
            <person name="Kim W."/>
        </authorList>
    </citation>
    <scope>NUCLEOTIDE SEQUENCE [LARGE SCALE GENOMIC DNA]</scope>
    <source>
        <tissue evidence="3">Muscle</tissue>
    </source>
</reference>
<name>A0A5B7G7T5_PORTR</name>
<protein>
    <submittedName>
        <fullName evidence="3">Uncharacterized protein</fullName>
    </submittedName>
</protein>
<accession>A0A5B7G7T5</accession>
<dbReference type="EMBL" id="VSRR010011671">
    <property type="protein sequence ID" value="MPC53505.1"/>
    <property type="molecule type" value="Genomic_DNA"/>
</dbReference>